<evidence type="ECO:0000313" key="3">
    <source>
        <dbReference type="Proteomes" id="UP000294963"/>
    </source>
</evidence>
<evidence type="ECO:0000313" key="2">
    <source>
        <dbReference type="EMBL" id="TCM64496.1"/>
    </source>
</evidence>
<feature type="transmembrane region" description="Helical" evidence="1">
    <location>
        <begin position="24"/>
        <end position="44"/>
    </location>
</feature>
<feature type="transmembrane region" description="Helical" evidence="1">
    <location>
        <begin position="93"/>
        <end position="117"/>
    </location>
</feature>
<gene>
    <name evidence="2" type="ORF">EC844_11755</name>
</gene>
<protein>
    <submittedName>
        <fullName evidence="2">Uncharacterized protein</fullName>
    </submittedName>
</protein>
<organism evidence="2 3">
    <name type="scientific">Acinetobacter calcoaceticus</name>
    <dbReference type="NCBI Taxonomy" id="471"/>
    <lineage>
        <taxon>Bacteria</taxon>
        <taxon>Pseudomonadati</taxon>
        <taxon>Pseudomonadota</taxon>
        <taxon>Gammaproteobacteria</taxon>
        <taxon>Moraxellales</taxon>
        <taxon>Moraxellaceae</taxon>
        <taxon>Acinetobacter</taxon>
        <taxon>Acinetobacter calcoaceticus/baumannii complex</taxon>
    </lineage>
</organism>
<name>A0A4R1XLS8_ACICA</name>
<keyword evidence="1" id="KW-0472">Membrane</keyword>
<keyword evidence="3" id="KW-1185">Reference proteome</keyword>
<evidence type="ECO:0000256" key="1">
    <source>
        <dbReference type="SAM" id="Phobius"/>
    </source>
</evidence>
<dbReference type="AlphaFoldDB" id="A0A4R1XLS8"/>
<sequence length="137" mass="15050">MREQLSGLWENFLNLLDALPEDGLAISVYLIGSIILLWCWYSIVKRISAPVGGILWIVLFALVVTPTISEGPNSEIAPAVFGLLFGVLTKDSVLIWSNLSLISFVMGIGLLLGYCWTKFKAYKQAYKPKSPSTASPL</sequence>
<keyword evidence="1" id="KW-1133">Transmembrane helix</keyword>
<dbReference type="OrthoDB" id="6657720at2"/>
<feature type="transmembrane region" description="Helical" evidence="1">
    <location>
        <begin position="51"/>
        <end position="68"/>
    </location>
</feature>
<keyword evidence="1" id="KW-0812">Transmembrane</keyword>
<accession>A0A4R1XLS8</accession>
<comment type="caution">
    <text evidence="2">The sequence shown here is derived from an EMBL/GenBank/DDBJ whole genome shotgun (WGS) entry which is preliminary data.</text>
</comment>
<dbReference type="EMBL" id="SLVJ01000017">
    <property type="protein sequence ID" value="TCM64496.1"/>
    <property type="molecule type" value="Genomic_DNA"/>
</dbReference>
<reference evidence="2 3" key="1">
    <citation type="submission" date="2019-03" db="EMBL/GenBank/DDBJ databases">
        <title>Genomic analyses of the natural microbiome of Caenorhabditis elegans.</title>
        <authorList>
            <person name="Samuel B."/>
        </authorList>
    </citation>
    <scope>NUCLEOTIDE SEQUENCE [LARGE SCALE GENOMIC DNA]</scope>
    <source>
        <strain evidence="2 3">JUb89</strain>
    </source>
</reference>
<dbReference type="Proteomes" id="UP000294963">
    <property type="component" value="Unassembled WGS sequence"/>
</dbReference>
<proteinExistence type="predicted"/>